<evidence type="ECO:0000259" key="1">
    <source>
        <dbReference type="Pfam" id="PF13761"/>
    </source>
</evidence>
<feature type="domain" description="DUF4166" evidence="1">
    <location>
        <begin position="16"/>
        <end position="200"/>
    </location>
</feature>
<evidence type="ECO:0000313" key="2">
    <source>
        <dbReference type="EMBL" id="MDQ0256835.1"/>
    </source>
</evidence>
<dbReference type="RefSeq" id="WP_307329586.1">
    <property type="nucleotide sequence ID" value="NZ_JAUSUG010000020.1"/>
</dbReference>
<dbReference type="InterPro" id="IPR025311">
    <property type="entry name" value="DUF4166"/>
</dbReference>
<accession>A0ABU0A0R9</accession>
<protein>
    <recommendedName>
        <fullName evidence="1">DUF4166 domain-containing protein</fullName>
    </recommendedName>
</protein>
<organism evidence="2 3">
    <name type="scientific">Evansella vedderi</name>
    <dbReference type="NCBI Taxonomy" id="38282"/>
    <lineage>
        <taxon>Bacteria</taxon>
        <taxon>Bacillati</taxon>
        <taxon>Bacillota</taxon>
        <taxon>Bacilli</taxon>
        <taxon>Bacillales</taxon>
        <taxon>Bacillaceae</taxon>
        <taxon>Evansella</taxon>
    </lineage>
</organism>
<proteinExistence type="predicted"/>
<gene>
    <name evidence="2" type="ORF">J2S74_004257</name>
</gene>
<name>A0ABU0A0R9_9BACI</name>
<comment type="caution">
    <text evidence="2">The sequence shown here is derived from an EMBL/GenBank/DDBJ whole genome shotgun (WGS) entry which is preliminary data.</text>
</comment>
<sequence length="225" mass="26071">MKSIYERVLGDNFHQLHPLLQRKFSLHSESEEIAIGEGTMTYIQGGKSWMRPLFSLGAARHLFFPERGTNIPFKIENAAYKDPFGRETVAWIRRFYFPKITRAFDATMIYSEQKHGIIDFLGNKQRLISPLNFYVTETGGLNIVSEIPYLWLGGMRVHSPKWAGPTAQIKEEVIEGSEVSIHVEVRHPLFGLLIEYSGSFHLSFISTRNLKERKDFFPGRYEKRE</sequence>
<evidence type="ECO:0000313" key="3">
    <source>
        <dbReference type="Proteomes" id="UP001230005"/>
    </source>
</evidence>
<dbReference type="Proteomes" id="UP001230005">
    <property type="component" value="Unassembled WGS sequence"/>
</dbReference>
<dbReference type="EMBL" id="JAUSUG010000020">
    <property type="protein sequence ID" value="MDQ0256835.1"/>
    <property type="molecule type" value="Genomic_DNA"/>
</dbReference>
<dbReference type="Pfam" id="PF13761">
    <property type="entry name" value="DUF4166"/>
    <property type="match status" value="1"/>
</dbReference>
<reference evidence="2 3" key="1">
    <citation type="submission" date="2023-07" db="EMBL/GenBank/DDBJ databases">
        <title>Genomic Encyclopedia of Type Strains, Phase IV (KMG-IV): sequencing the most valuable type-strain genomes for metagenomic binning, comparative biology and taxonomic classification.</title>
        <authorList>
            <person name="Goeker M."/>
        </authorList>
    </citation>
    <scope>NUCLEOTIDE SEQUENCE [LARGE SCALE GENOMIC DNA]</scope>
    <source>
        <strain evidence="2 3">DSM 9768</strain>
    </source>
</reference>
<keyword evidence="3" id="KW-1185">Reference proteome</keyword>